<keyword evidence="2" id="KW-1185">Reference proteome</keyword>
<evidence type="ECO:0000313" key="2">
    <source>
        <dbReference type="Proteomes" id="UP001595956"/>
    </source>
</evidence>
<protein>
    <submittedName>
        <fullName evidence="1">Uncharacterized protein</fullName>
    </submittedName>
</protein>
<dbReference type="EMBL" id="JBHSMD010000004">
    <property type="protein sequence ID" value="MFC5494265.1"/>
    <property type="molecule type" value="Genomic_DNA"/>
</dbReference>
<reference evidence="2" key="1">
    <citation type="journal article" date="2019" name="Int. J. Syst. Evol. Microbiol.">
        <title>The Global Catalogue of Microorganisms (GCM) 10K type strain sequencing project: providing services to taxonomists for standard genome sequencing and annotation.</title>
        <authorList>
            <consortium name="The Broad Institute Genomics Platform"/>
            <consortium name="The Broad Institute Genome Sequencing Center for Infectious Disease"/>
            <person name="Wu L."/>
            <person name="Ma J."/>
        </authorList>
    </citation>
    <scope>NUCLEOTIDE SEQUENCE [LARGE SCALE GENOMIC DNA]</scope>
    <source>
        <strain evidence="2">KACC 13778</strain>
    </source>
</reference>
<name>A0ABW0N1L4_9ACTN</name>
<accession>A0ABW0N1L4</accession>
<comment type="caution">
    <text evidence="1">The sequence shown here is derived from an EMBL/GenBank/DDBJ whole genome shotgun (WGS) entry which is preliminary data.</text>
</comment>
<dbReference type="Proteomes" id="UP001595956">
    <property type="component" value="Unassembled WGS sequence"/>
</dbReference>
<evidence type="ECO:0000313" key="1">
    <source>
        <dbReference type="EMBL" id="MFC5494265.1"/>
    </source>
</evidence>
<dbReference type="RefSeq" id="WP_345180224.1">
    <property type="nucleotide sequence ID" value="NZ_BAABFQ010000007.1"/>
</dbReference>
<organism evidence="1 2">
    <name type="scientific">Nocardioides caricicola</name>
    <dbReference type="NCBI Taxonomy" id="634770"/>
    <lineage>
        <taxon>Bacteria</taxon>
        <taxon>Bacillati</taxon>
        <taxon>Actinomycetota</taxon>
        <taxon>Actinomycetes</taxon>
        <taxon>Propionibacteriales</taxon>
        <taxon>Nocardioidaceae</taxon>
        <taxon>Nocardioides</taxon>
    </lineage>
</organism>
<gene>
    <name evidence="1" type="ORF">ACFPKY_14200</name>
</gene>
<sequence>MSTTAHRRITRLTSDDLQPGALDARHHLHWETALDRLELEVIYVERLLVDPESDHEALDPWDEPQLAGPIPDDLVERAVEIRARQERAERALAHVVDRTRRQHQFAARVDRATGGRSVPSLYLDVDA</sequence>
<proteinExistence type="predicted"/>